<evidence type="ECO:0000256" key="3">
    <source>
        <dbReference type="ARBA" id="ARBA00022737"/>
    </source>
</evidence>
<evidence type="ECO:0000256" key="1">
    <source>
        <dbReference type="ARBA" id="ARBA00022485"/>
    </source>
</evidence>
<sequence length="167" mass="18313">MKLSERMKCHLEAVKTGFAALRKPPLTLRYPDEYEVLEGFRGPPVLKMDVCLGCSLCAQICPARAIKMYRLPGFRTPRPGIDYTRCIFCGFCVDICPGGALEHANVGDVVFEKLEEAVLTPLEWASFRPRPAAEKHGRPVRSVVDEEVGLRYESAAGGSGSTHGSSV</sequence>
<evidence type="ECO:0000256" key="5">
    <source>
        <dbReference type="ARBA" id="ARBA00023014"/>
    </source>
</evidence>
<dbReference type="AlphaFoldDB" id="G0ED54"/>
<keyword evidence="4" id="KW-0408">Iron</keyword>
<dbReference type="SUPFAM" id="SSF54862">
    <property type="entry name" value="4Fe-4S ferredoxins"/>
    <property type="match status" value="1"/>
</dbReference>
<evidence type="ECO:0000313" key="8">
    <source>
        <dbReference type="Proteomes" id="UP000001037"/>
    </source>
</evidence>
<organism evidence="7 8">
    <name type="scientific">Pyrolobus fumarii (strain DSM 11204 / 1A)</name>
    <dbReference type="NCBI Taxonomy" id="694429"/>
    <lineage>
        <taxon>Archaea</taxon>
        <taxon>Thermoproteota</taxon>
        <taxon>Thermoprotei</taxon>
        <taxon>Desulfurococcales</taxon>
        <taxon>Pyrodictiaceae</taxon>
        <taxon>Pyrolobus</taxon>
    </lineage>
</organism>
<dbReference type="STRING" id="694429.Pyrfu_1879"/>
<protein>
    <submittedName>
        <fullName evidence="7">NADH-ubiquinone oxidoreductase subunit 8</fullName>
    </submittedName>
</protein>
<dbReference type="PANTHER" id="PTHR10849">
    <property type="entry name" value="NADH DEHYDROGENASE UBIQUINONE IRON-SULFUR PROTEIN 8, MITOCHONDRIAL"/>
    <property type="match status" value="1"/>
</dbReference>
<dbReference type="InParanoid" id="G0ED54"/>
<feature type="domain" description="4Fe-4S ferredoxin-type" evidence="6">
    <location>
        <begin position="42"/>
        <end position="71"/>
    </location>
</feature>
<dbReference type="eggNOG" id="arCOG01543">
    <property type="taxonomic scope" value="Archaea"/>
</dbReference>
<dbReference type="KEGG" id="pfm:Pyrfu_1879"/>
<dbReference type="PANTHER" id="PTHR10849:SF35">
    <property type="entry name" value="FORMATE HYDROGENLYASE SUBUNIT 6-RELATED"/>
    <property type="match status" value="1"/>
</dbReference>
<keyword evidence="5" id="KW-0411">Iron-sulfur</keyword>
<dbReference type="FunCoup" id="G0ED54">
    <property type="interactions" value="17"/>
</dbReference>
<dbReference type="PROSITE" id="PS51379">
    <property type="entry name" value="4FE4S_FER_2"/>
    <property type="match status" value="2"/>
</dbReference>
<dbReference type="GO" id="GO:0051539">
    <property type="term" value="F:4 iron, 4 sulfur cluster binding"/>
    <property type="evidence" value="ECO:0007669"/>
    <property type="project" value="UniProtKB-KW"/>
</dbReference>
<keyword evidence="1" id="KW-0004">4Fe-4S</keyword>
<dbReference type="InterPro" id="IPR010226">
    <property type="entry name" value="NADH_quinone_OxRdtase_chainI"/>
</dbReference>
<gene>
    <name evidence="7" type="ordered locus">Pyrfu_1879</name>
</gene>
<keyword evidence="7" id="KW-0830">Ubiquinone</keyword>
<dbReference type="GO" id="GO:0009060">
    <property type="term" value="P:aerobic respiration"/>
    <property type="evidence" value="ECO:0007669"/>
    <property type="project" value="TreeGrafter"/>
</dbReference>
<evidence type="ECO:0000256" key="4">
    <source>
        <dbReference type="ARBA" id="ARBA00023004"/>
    </source>
</evidence>
<keyword evidence="8" id="KW-1185">Reference proteome</keyword>
<proteinExistence type="predicted"/>
<keyword evidence="3" id="KW-0677">Repeat</keyword>
<accession>G0ED54</accession>
<dbReference type="InterPro" id="IPR017896">
    <property type="entry name" value="4Fe4S_Fe-S-bd"/>
</dbReference>
<dbReference type="GO" id="GO:0046872">
    <property type="term" value="F:metal ion binding"/>
    <property type="evidence" value="ECO:0007669"/>
    <property type="project" value="UniProtKB-KW"/>
</dbReference>
<evidence type="ECO:0000259" key="6">
    <source>
        <dbReference type="PROSITE" id="PS51379"/>
    </source>
</evidence>
<dbReference type="Pfam" id="PF13187">
    <property type="entry name" value="Fer4_9"/>
    <property type="match status" value="1"/>
</dbReference>
<keyword evidence="2" id="KW-0479">Metal-binding</keyword>
<dbReference type="EMBL" id="CP002838">
    <property type="protein sequence ID" value="AEM39732.1"/>
    <property type="molecule type" value="Genomic_DNA"/>
</dbReference>
<dbReference type="GO" id="GO:0003954">
    <property type="term" value="F:NADH dehydrogenase activity"/>
    <property type="evidence" value="ECO:0007669"/>
    <property type="project" value="TreeGrafter"/>
</dbReference>
<dbReference type="GO" id="GO:0016020">
    <property type="term" value="C:membrane"/>
    <property type="evidence" value="ECO:0007669"/>
    <property type="project" value="InterPro"/>
</dbReference>
<dbReference type="PROSITE" id="PS00198">
    <property type="entry name" value="4FE4S_FER_1"/>
    <property type="match status" value="1"/>
</dbReference>
<dbReference type="Gene3D" id="3.30.70.3270">
    <property type="match status" value="1"/>
</dbReference>
<evidence type="ECO:0000256" key="2">
    <source>
        <dbReference type="ARBA" id="ARBA00022723"/>
    </source>
</evidence>
<evidence type="ECO:0000313" key="7">
    <source>
        <dbReference type="EMBL" id="AEM39732.1"/>
    </source>
</evidence>
<feature type="domain" description="4Fe-4S ferredoxin-type" evidence="6">
    <location>
        <begin position="77"/>
        <end position="106"/>
    </location>
</feature>
<dbReference type="HOGENOM" id="CLU_067218_4_5_2"/>
<reference evidence="7 8" key="1">
    <citation type="journal article" date="2011" name="Stand. Genomic Sci.">
        <title>Complete genome sequence of the hyperthermophilic chemolithoautotroph Pyrolobus fumarii type strain (1A).</title>
        <authorList>
            <person name="Anderson I."/>
            <person name="Goker M."/>
            <person name="Nolan M."/>
            <person name="Lucas S."/>
            <person name="Hammon N."/>
            <person name="Deshpande S."/>
            <person name="Cheng J.F."/>
            <person name="Tapia R."/>
            <person name="Han C."/>
            <person name="Goodwin L."/>
            <person name="Pitluck S."/>
            <person name="Huntemann M."/>
            <person name="Liolios K."/>
            <person name="Ivanova N."/>
            <person name="Pagani I."/>
            <person name="Mavromatis K."/>
            <person name="Ovchinikova G."/>
            <person name="Pati A."/>
            <person name="Chen A."/>
            <person name="Palaniappan K."/>
            <person name="Land M."/>
            <person name="Hauser L."/>
            <person name="Brambilla E.M."/>
            <person name="Huber H."/>
            <person name="Yasawong M."/>
            <person name="Rohde M."/>
            <person name="Spring S."/>
            <person name="Abt B."/>
            <person name="Sikorski J."/>
            <person name="Wirth R."/>
            <person name="Detter J.C."/>
            <person name="Woyke T."/>
            <person name="Bristow J."/>
            <person name="Eisen J.A."/>
            <person name="Markowitz V."/>
            <person name="Hugenholtz P."/>
            <person name="Kyrpides N.C."/>
            <person name="Klenk H.P."/>
            <person name="Lapidus A."/>
        </authorList>
    </citation>
    <scope>NUCLEOTIDE SEQUENCE [LARGE SCALE GENOMIC DNA]</scope>
    <source>
        <strain evidence="8">DSM 11204 / 1A</strain>
    </source>
</reference>
<name>G0ED54_PYRF1</name>
<dbReference type="Proteomes" id="UP000001037">
    <property type="component" value="Chromosome"/>
</dbReference>
<dbReference type="InterPro" id="IPR017900">
    <property type="entry name" value="4Fe4S_Fe_S_CS"/>
</dbReference>